<keyword evidence="2" id="KW-1185">Reference proteome</keyword>
<organism evidence="1 2">
    <name type="scientific">Brassica cretica</name>
    <name type="common">Mustard</name>
    <dbReference type="NCBI Taxonomy" id="69181"/>
    <lineage>
        <taxon>Eukaryota</taxon>
        <taxon>Viridiplantae</taxon>
        <taxon>Streptophyta</taxon>
        <taxon>Embryophyta</taxon>
        <taxon>Tracheophyta</taxon>
        <taxon>Spermatophyta</taxon>
        <taxon>Magnoliopsida</taxon>
        <taxon>eudicotyledons</taxon>
        <taxon>Gunneridae</taxon>
        <taxon>Pentapetalae</taxon>
        <taxon>rosids</taxon>
        <taxon>malvids</taxon>
        <taxon>Brassicales</taxon>
        <taxon>Brassicaceae</taxon>
        <taxon>Brassiceae</taxon>
        <taxon>Brassica</taxon>
    </lineage>
</organism>
<evidence type="ECO:0000313" key="2">
    <source>
        <dbReference type="Proteomes" id="UP000266723"/>
    </source>
</evidence>
<dbReference type="EMBL" id="QGKV02000832">
    <property type="protein sequence ID" value="KAF3544821.1"/>
    <property type="molecule type" value="Genomic_DNA"/>
</dbReference>
<protein>
    <submittedName>
        <fullName evidence="1">Uncharacterized protein</fullName>
    </submittedName>
</protein>
<reference evidence="1 2" key="1">
    <citation type="journal article" date="2020" name="BMC Genomics">
        <title>Intraspecific diversification of the crop wild relative Brassica cretica Lam. using demographic model selection.</title>
        <authorList>
            <person name="Kioukis A."/>
            <person name="Michalopoulou V.A."/>
            <person name="Briers L."/>
            <person name="Pirintsos S."/>
            <person name="Studholme D.J."/>
            <person name="Pavlidis P."/>
            <person name="Sarris P.F."/>
        </authorList>
    </citation>
    <scope>NUCLEOTIDE SEQUENCE [LARGE SCALE GENOMIC DNA]</scope>
    <source>
        <strain evidence="2">cv. PFS-1207/04</strain>
    </source>
</reference>
<accession>A0ABQ7BY95</accession>
<name>A0ABQ7BY95_BRACR</name>
<proteinExistence type="predicted"/>
<dbReference type="Proteomes" id="UP000266723">
    <property type="component" value="Unassembled WGS sequence"/>
</dbReference>
<gene>
    <name evidence="1" type="ORF">DY000_02008532</name>
</gene>
<evidence type="ECO:0000313" key="1">
    <source>
        <dbReference type="EMBL" id="KAF3544821.1"/>
    </source>
</evidence>
<sequence>MAEEGIQYGVGATVRSACRASFSSAKSSVSSIKSHVANIFLNSSSVAALAGALAADTSAAGVWRSVLLPPLRGVCTLSVSSVDMSG</sequence>
<comment type="caution">
    <text evidence="1">The sequence shown here is derived from an EMBL/GenBank/DDBJ whole genome shotgun (WGS) entry which is preliminary data.</text>
</comment>